<gene>
    <name evidence="1" type="ORF">ACFPIJ_31520</name>
</gene>
<dbReference type="Proteomes" id="UP001595912">
    <property type="component" value="Unassembled WGS sequence"/>
</dbReference>
<sequence length="343" mass="38153">MSYAPSWLRDSSPDLAAVLAGLGDDASVGAKRFAVRNFLLEEGVPRQRAEGYARLAAQRVSTADAEAAFEQFYVHHNLYLSDRQRGGVRTEQFTADAATCPETFTAGEGADDGADGVDDVTWLGRVDEIANIALHTGESRHTVRTALDLMADRRRNGITDIDAADDITHLLYWWQQRLDNRPLSAFVWSDLENMLSDLHTGWENELRDSLGLEHLDPTMRDPGAGIDVVVFRYPVRLVPTGSQQRPVLRRPTPFDVDLREAFCTSPPVGAGHCVDLQFGADLCREVLHPAVVFKAEHVWAVGTIRAGVDGPVDELRGFHLLKLVNLDDADFQHRFERVDRDLV</sequence>
<keyword evidence="2" id="KW-1185">Reference proteome</keyword>
<organism evidence="1 2">
    <name type="scientific">Dactylosporangium cerinum</name>
    <dbReference type="NCBI Taxonomy" id="1434730"/>
    <lineage>
        <taxon>Bacteria</taxon>
        <taxon>Bacillati</taxon>
        <taxon>Actinomycetota</taxon>
        <taxon>Actinomycetes</taxon>
        <taxon>Micromonosporales</taxon>
        <taxon>Micromonosporaceae</taxon>
        <taxon>Dactylosporangium</taxon>
    </lineage>
</organism>
<accession>A0ABV9W434</accession>
<evidence type="ECO:0000313" key="1">
    <source>
        <dbReference type="EMBL" id="MFC5002350.1"/>
    </source>
</evidence>
<name>A0ABV9W434_9ACTN</name>
<evidence type="ECO:0000313" key="2">
    <source>
        <dbReference type="Proteomes" id="UP001595912"/>
    </source>
</evidence>
<dbReference type="RefSeq" id="WP_380120340.1">
    <property type="nucleotide sequence ID" value="NZ_JBHSIU010000041.1"/>
</dbReference>
<dbReference type="EMBL" id="JBHSIU010000041">
    <property type="protein sequence ID" value="MFC5002350.1"/>
    <property type="molecule type" value="Genomic_DNA"/>
</dbReference>
<proteinExistence type="predicted"/>
<comment type="caution">
    <text evidence="1">The sequence shown here is derived from an EMBL/GenBank/DDBJ whole genome shotgun (WGS) entry which is preliminary data.</text>
</comment>
<reference evidence="2" key="1">
    <citation type="journal article" date="2019" name="Int. J. Syst. Evol. Microbiol.">
        <title>The Global Catalogue of Microorganisms (GCM) 10K type strain sequencing project: providing services to taxonomists for standard genome sequencing and annotation.</title>
        <authorList>
            <consortium name="The Broad Institute Genomics Platform"/>
            <consortium name="The Broad Institute Genome Sequencing Center for Infectious Disease"/>
            <person name="Wu L."/>
            <person name="Ma J."/>
        </authorList>
    </citation>
    <scope>NUCLEOTIDE SEQUENCE [LARGE SCALE GENOMIC DNA]</scope>
    <source>
        <strain evidence="2">CGMCC 4.7152</strain>
    </source>
</reference>
<protein>
    <submittedName>
        <fullName evidence="1">Uncharacterized protein</fullName>
    </submittedName>
</protein>